<dbReference type="Gene3D" id="2.60.120.260">
    <property type="entry name" value="Galactose-binding domain-like"/>
    <property type="match status" value="1"/>
</dbReference>
<feature type="coiled-coil region" evidence="5">
    <location>
        <begin position="185"/>
        <end position="219"/>
    </location>
</feature>
<evidence type="ECO:0000313" key="9">
    <source>
        <dbReference type="EMBL" id="GMT19389.1"/>
    </source>
</evidence>
<organism evidence="9 10">
    <name type="scientific">Pristionchus fissidentatus</name>
    <dbReference type="NCBI Taxonomy" id="1538716"/>
    <lineage>
        <taxon>Eukaryota</taxon>
        <taxon>Metazoa</taxon>
        <taxon>Ecdysozoa</taxon>
        <taxon>Nematoda</taxon>
        <taxon>Chromadorea</taxon>
        <taxon>Rhabditida</taxon>
        <taxon>Rhabditina</taxon>
        <taxon>Diplogasteromorpha</taxon>
        <taxon>Diplogasteroidea</taxon>
        <taxon>Neodiplogasteridae</taxon>
        <taxon>Pristionchus</taxon>
    </lineage>
</organism>
<evidence type="ECO:0000256" key="2">
    <source>
        <dbReference type="ARBA" id="ARBA00022692"/>
    </source>
</evidence>
<accession>A0AAV5VNP4</accession>
<dbReference type="Pfam" id="PF07738">
    <property type="entry name" value="Sad1_UNC"/>
    <property type="match status" value="1"/>
</dbReference>
<dbReference type="EMBL" id="BTSY01000003">
    <property type="protein sequence ID" value="GMT19389.1"/>
    <property type="molecule type" value="Genomic_DNA"/>
</dbReference>
<evidence type="ECO:0000313" key="10">
    <source>
        <dbReference type="Proteomes" id="UP001432322"/>
    </source>
</evidence>
<evidence type="ECO:0000256" key="3">
    <source>
        <dbReference type="ARBA" id="ARBA00022989"/>
    </source>
</evidence>
<evidence type="ECO:0000256" key="5">
    <source>
        <dbReference type="SAM" id="Coils"/>
    </source>
</evidence>
<keyword evidence="5" id="KW-0175">Coiled coil</keyword>
<dbReference type="PANTHER" id="PTHR12911:SF8">
    <property type="entry name" value="KLAROID PROTEIN-RELATED"/>
    <property type="match status" value="1"/>
</dbReference>
<feature type="region of interest" description="Disordered" evidence="6">
    <location>
        <begin position="1"/>
        <end position="36"/>
    </location>
</feature>
<keyword evidence="3 7" id="KW-1133">Transmembrane helix</keyword>
<evidence type="ECO:0000256" key="6">
    <source>
        <dbReference type="SAM" id="MobiDB-lite"/>
    </source>
</evidence>
<comment type="caution">
    <text evidence="9">The sequence shown here is derived from an EMBL/GenBank/DDBJ whole genome shotgun (WGS) entry which is preliminary data.</text>
</comment>
<dbReference type="GO" id="GO:0034993">
    <property type="term" value="C:meiotic nuclear membrane microtubule tethering complex"/>
    <property type="evidence" value="ECO:0007669"/>
    <property type="project" value="TreeGrafter"/>
</dbReference>
<dbReference type="AlphaFoldDB" id="A0AAV5VNP4"/>
<dbReference type="PROSITE" id="PS51469">
    <property type="entry name" value="SUN"/>
    <property type="match status" value="1"/>
</dbReference>
<dbReference type="InterPro" id="IPR045119">
    <property type="entry name" value="SUN1-5"/>
</dbReference>
<name>A0AAV5VNP4_9BILA</name>
<dbReference type="GO" id="GO:0043495">
    <property type="term" value="F:protein-membrane adaptor activity"/>
    <property type="evidence" value="ECO:0007669"/>
    <property type="project" value="TreeGrafter"/>
</dbReference>
<dbReference type="Proteomes" id="UP001432322">
    <property type="component" value="Unassembled WGS sequence"/>
</dbReference>
<evidence type="ECO:0000256" key="1">
    <source>
        <dbReference type="ARBA" id="ARBA00004370"/>
    </source>
</evidence>
<comment type="subcellular location">
    <subcellularLocation>
        <location evidence="1">Membrane</location>
    </subcellularLocation>
</comment>
<evidence type="ECO:0000256" key="4">
    <source>
        <dbReference type="ARBA" id="ARBA00023136"/>
    </source>
</evidence>
<keyword evidence="10" id="KW-1185">Reference proteome</keyword>
<dbReference type="PANTHER" id="PTHR12911">
    <property type="entry name" value="SAD1/UNC-84-LIKE PROTEIN-RELATED"/>
    <property type="match status" value="1"/>
</dbReference>
<proteinExistence type="predicted"/>
<feature type="domain" description="SUN" evidence="8">
    <location>
        <begin position="324"/>
        <end position="509"/>
    </location>
</feature>
<feature type="compositionally biased region" description="Polar residues" evidence="6">
    <location>
        <begin position="1"/>
        <end position="12"/>
    </location>
</feature>
<keyword evidence="4 7" id="KW-0472">Membrane</keyword>
<keyword evidence="2 7" id="KW-0812">Transmembrane</keyword>
<feature type="transmembrane region" description="Helical" evidence="7">
    <location>
        <begin position="104"/>
        <end position="125"/>
    </location>
</feature>
<evidence type="ECO:0000256" key="7">
    <source>
        <dbReference type="SAM" id="Phobius"/>
    </source>
</evidence>
<gene>
    <name evidence="9" type="ORF">PFISCL1PPCAC_10686</name>
</gene>
<protein>
    <recommendedName>
        <fullName evidence="8">SUN domain-containing protein</fullName>
    </recommendedName>
</protein>
<sequence length="516" mass="58807">SFSISSSMSTERLSLLDDDSDGYGEDSVRELTGYRPAKKPYLSPKEIRYEPGQMRKTITEHSIYYPGQETPIRKMSRYASDRLTPVKTRLRQCKALIRPLHSRYYPFCIAFYILLATVVSCYFFGPSASAVSETVLEPVVVSVGDAVSGMKDKMGDAYMGVRDSVGDVYSGVKEKIKDVVVELEKRSMIDEEAEKKKSIEEKEEEERRLTEVIRKELKKISSDMEIFKETQKIYVDWSESINKKFIDLERKIDSDSSSFDNRLKSFETSLHFLKLDIEEKMKSISDKSSSLSSQSLADYVKLEEFRIQMDNMKKEMGQLRNLIPKEPEEKYENLASYINGASIISSATSYSLYSHLYNLFSIDRAPIFLLMERQIFPGDCMPLPATGGSVAIRLSSAGHLSYIEYYHLYWSEAGGIPISAPKEIKIMGCMDDEAAVDCEVISECEYSIENTKERREETKRRRIFGVPIECPVKDEMRGRAIKSIRMDVLSNQGGEHTCLYLTRVLGTGVEAAREDN</sequence>
<dbReference type="InterPro" id="IPR012919">
    <property type="entry name" value="SUN_dom"/>
</dbReference>
<evidence type="ECO:0000259" key="8">
    <source>
        <dbReference type="PROSITE" id="PS51469"/>
    </source>
</evidence>
<feature type="non-terminal residue" evidence="9">
    <location>
        <position position="1"/>
    </location>
</feature>
<reference evidence="9" key="1">
    <citation type="submission" date="2023-10" db="EMBL/GenBank/DDBJ databases">
        <title>Genome assembly of Pristionchus species.</title>
        <authorList>
            <person name="Yoshida K."/>
            <person name="Sommer R.J."/>
        </authorList>
    </citation>
    <scope>NUCLEOTIDE SEQUENCE</scope>
    <source>
        <strain evidence="9">RS5133</strain>
    </source>
</reference>